<protein>
    <submittedName>
        <fullName evidence="2">Uncharacterized protein</fullName>
    </submittedName>
</protein>
<organism evidence="2 3">
    <name type="scientific">Colletotrichum lupini</name>
    <dbReference type="NCBI Taxonomy" id="145971"/>
    <lineage>
        <taxon>Eukaryota</taxon>
        <taxon>Fungi</taxon>
        <taxon>Dikarya</taxon>
        <taxon>Ascomycota</taxon>
        <taxon>Pezizomycotina</taxon>
        <taxon>Sordariomycetes</taxon>
        <taxon>Hypocreomycetidae</taxon>
        <taxon>Glomerellales</taxon>
        <taxon>Glomerellaceae</taxon>
        <taxon>Colletotrichum</taxon>
        <taxon>Colletotrichum acutatum species complex</taxon>
    </lineage>
</organism>
<keyword evidence="3" id="KW-1185">Reference proteome</keyword>
<dbReference type="KEGG" id="clup:CLUP02_12241"/>
<dbReference type="GeneID" id="73346215"/>
<evidence type="ECO:0000313" key="2">
    <source>
        <dbReference type="EMBL" id="UQC86739.1"/>
    </source>
</evidence>
<feature type="region of interest" description="Disordered" evidence="1">
    <location>
        <begin position="107"/>
        <end position="182"/>
    </location>
</feature>
<feature type="compositionally biased region" description="Basic residues" evidence="1">
    <location>
        <begin position="118"/>
        <end position="132"/>
    </location>
</feature>
<gene>
    <name evidence="2" type="ORF">CLUP02_12241</name>
</gene>
<dbReference type="EMBL" id="CP019478">
    <property type="protein sequence ID" value="UQC86739.1"/>
    <property type="molecule type" value="Genomic_DNA"/>
</dbReference>
<evidence type="ECO:0000256" key="1">
    <source>
        <dbReference type="SAM" id="MobiDB-lite"/>
    </source>
</evidence>
<name>A0A9Q8WKI0_9PEZI</name>
<dbReference type="RefSeq" id="XP_049148350.1">
    <property type="nucleotide sequence ID" value="XM_049291205.1"/>
</dbReference>
<accession>A0A9Q8WKI0</accession>
<reference evidence="2" key="1">
    <citation type="journal article" date="2021" name="Mol. Plant Microbe Interact.">
        <title>Complete Genome Sequence of the Plant-Pathogenic Fungus Colletotrichum lupini.</title>
        <authorList>
            <person name="Baroncelli R."/>
            <person name="Pensec F."/>
            <person name="Da Lio D."/>
            <person name="Boufleur T."/>
            <person name="Vicente I."/>
            <person name="Sarrocco S."/>
            <person name="Picot A."/>
            <person name="Baraldi E."/>
            <person name="Sukno S."/>
            <person name="Thon M."/>
            <person name="Le Floch G."/>
        </authorList>
    </citation>
    <scope>NUCLEOTIDE SEQUENCE</scope>
    <source>
        <strain evidence="2">IMI 504893</strain>
    </source>
</reference>
<feature type="compositionally biased region" description="Polar residues" evidence="1">
    <location>
        <begin position="150"/>
        <end position="165"/>
    </location>
</feature>
<evidence type="ECO:0000313" key="3">
    <source>
        <dbReference type="Proteomes" id="UP000830671"/>
    </source>
</evidence>
<proteinExistence type="predicted"/>
<dbReference type="AlphaFoldDB" id="A0A9Q8WKI0"/>
<dbReference type="Proteomes" id="UP000830671">
    <property type="component" value="Chromosome 6"/>
</dbReference>
<sequence>MRTDLNSAVKLKPPSKKLLIVIARMQNLILSPRGIEGACILDCQLVPPARLQLSFVVPYHRKLTIEPPPPSWAIKSRELLKDPYGCDRTRHNNPDLPETCGRKRKVVDEDAVDANGKPLKKRKRKPVKKKNPQMKTGAVKAPDSTRASEKQTSSNSPANELSQAAPNPVDQMPGPSQAQSVPSGSYVNYFTSSVFSTVDGGHPYPFYGEQSGQERARRHEQQSNNFIQVIIILLQR</sequence>